<gene>
    <name evidence="3" type="ORF">OB960_07070</name>
</gene>
<accession>A0AAP3E183</accession>
<dbReference type="NCBIfam" id="TIGR02537">
    <property type="entry name" value="arch_flag_Nterm"/>
    <property type="match status" value="1"/>
</dbReference>
<keyword evidence="1" id="KW-1133">Transmembrane helix</keyword>
<dbReference type="Proteomes" id="UP001321018">
    <property type="component" value="Unassembled WGS sequence"/>
</dbReference>
<proteinExistence type="predicted"/>
<evidence type="ECO:0000256" key="1">
    <source>
        <dbReference type="SAM" id="Phobius"/>
    </source>
</evidence>
<feature type="domain" description="Archaeal Type IV pilin N-terminal" evidence="2">
    <location>
        <begin position="16"/>
        <end position="72"/>
    </location>
</feature>
<keyword evidence="1" id="KW-0472">Membrane</keyword>
<comment type="caution">
    <text evidence="3">The sequence shown here is derived from an EMBL/GenBank/DDBJ whole genome shotgun (WGS) entry which is preliminary data.</text>
</comment>
<name>A0AAP3E183_9EURY</name>
<evidence type="ECO:0000313" key="3">
    <source>
        <dbReference type="EMBL" id="MCU4741158.1"/>
    </source>
</evidence>
<dbReference type="AlphaFoldDB" id="A0AAP3E183"/>
<sequence>MEMSMKTQPEETQKDRAVSPVIGVILMVAITVILAAVIAAFVLDLGQSTSASVDAGVSIDSSSEGVGLQLTDQGSADDGVRLEASIIDYQNVVSGDEDDVDLNEYDEHLSSVGDSFTFVAESSNPDPQDEEITIRVTAIAESGDDENVVSSSEYTVVVQDT</sequence>
<reference evidence="3" key="1">
    <citation type="submission" date="2022-09" db="EMBL/GenBank/DDBJ databases">
        <title>Enrichment on poylsaccharides allowed isolation of novel metabolic and taxonomic groups of Haloarchaea.</title>
        <authorList>
            <person name="Sorokin D.Y."/>
            <person name="Elcheninov A.G."/>
            <person name="Khizhniak T.V."/>
            <person name="Kolganova T.V."/>
            <person name="Kublanov I.V."/>
        </authorList>
    </citation>
    <scope>NUCLEOTIDE SEQUENCE</scope>
    <source>
        <strain evidence="3">AArc-xg1-1</strain>
    </source>
</reference>
<dbReference type="InterPro" id="IPR013373">
    <property type="entry name" value="Flagellin/pilin_N_arc"/>
</dbReference>
<dbReference type="InterPro" id="IPR012859">
    <property type="entry name" value="Pilin_N_archaeal"/>
</dbReference>
<dbReference type="EMBL" id="JAOPKA010000003">
    <property type="protein sequence ID" value="MCU4741158.1"/>
    <property type="molecule type" value="Genomic_DNA"/>
</dbReference>
<dbReference type="Pfam" id="PF07790">
    <property type="entry name" value="Pilin_N"/>
    <property type="match status" value="1"/>
</dbReference>
<keyword evidence="1" id="KW-0812">Transmembrane</keyword>
<evidence type="ECO:0000313" key="4">
    <source>
        <dbReference type="Proteomes" id="UP001321018"/>
    </source>
</evidence>
<organism evidence="3 4">
    <name type="scientific">Natronoglomus mannanivorans</name>
    <dbReference type="NCBI Taxonomy" id="2979990"/>
    <lineage>
        <taxon>Archaea</taxon>
        <taxon>Methanobacteriati</taxon>
        <taxon>Methanobacteriota</taxon>
        <taxon>Stenosarchaea group</taxon>
        <taxon>Halobacteria</taxon>
        <taxon>Halobacteriales</taxon>
        <taxon>Natrialbaceae</taxon>
        <taxon>Natronoglomus</taxon>
    </lineage>
</organism>
<protein>
    <submittedName>
        <fullName evidence="3">Type IV pilin N-terminal domain-containing protein</fullName>
    </submittedName>
</protein>
<dbReference type="RefSeq" id="WP_338002988.1">
    <property type="nucleotide sequence ID" value="NZ_JAOPKA010000003.1"/>
</dbReference>
<evidence type="ECO:0000259" key="2">
    <source>
        <dbReference type="Pfam" id="PF07790"/>
    </source>
</evidence>
<feature type="transmembrane region" description="Helical" evidence="1">
    <location>
        <begin position="21"/>
        <end position="43"/>
    </location>
</feature>